<dbReference type="RefSeq" id="WP_128706275.1">
    <property type="nucleotide sequence ID" value="NZ_RLII01000022.1"/>
</dbReference>
<evidence type="ECO:0000256" key="2">
    <source>
        <dbReference type="ARBA" id="ARBA00022763"/>
    </source>
</evidence>
<feature type="domain" description="Helix-hairpin-helix DNA-binding motif class 1" evidence="7">
    <location>
        <begin position="108"/>
        <end position="127"/>
    </location>
</feature>
<comment type="caution">
    <text evidence="6">Lacks conserved residue(s) required for the propagation of feature annotation.</text>
</comment>
<dbReference type="InterPro" id="IPR011114">
    <property type="entry name" value="RuvA_C"/>
</dbReference>
<evidence type="ECO:0000313" key="9">
    <source>
        <dbReference type="Proteomes" id="UP000289166"/>
    </source>
</evidence>
<keyword evidence="2 6" id="KW-0227">DNA damage</keyword>
<dbReference type="InterPro" id="IPR003583">
    <property type="entry name" value="Hlx-hairpin-Hlx_DNA-bd_motif"/>
</dbReference>
<feature type="region of interest" description="Domain III" evidence="6">
    <location>
        <begin position="153"/>
        <end position="202"/>
    </location>
</feature>
<dbReference type="InterPro" id="IPR012340">
    <property type="entry name" value="NA-bd_OB-fold"/>
</dbReference>
<dbReference type="OrthoDB" id="5293449at2"/>
<reference evidence="9" key="1">
    <citation type="submission" date="2018-11" db="EMBL/GenBank/DDBJ databases">
        <title>Genome sequencing of a novel mesophilic and cellulolytic organism within the genus Hungateiclostridium.</title>
        <authorList>
            <person name="Rettenmaier R."/>
            <person name="Liebl W."/>
            <person name="Zverlov V."/>
        </authorList>
    </citation>
    <scope>NUCLEOTIDE SEQUENCE [LARGE SCALE GENOMIC DNA]</scope>
    <source>
        <strain evidence="9">N2K1</strain>
    </source>
</reference>
<dbReference type="GO" id="GO:0000400">
    <property type="term" value="F:four-way junction DNA binding"/>
    <property type="evidence" value="ECO:0007669"/>
    <property type="project" value="UniProtKB-UniRule"/>
</dbReference>
<evidence type="ECO:0000256" key="5">
    <source>
        <dbReference type="ARBA" id="ARBA00023204"/>
    </source>
</evidence>
<dbReference type="GO" id="GO:0005524">
    <property type="term" value="F:ATP binding"/>
    <property type="evidence" value="ECO:0007669"/>
    <property type="project" value="InterPro"/>
</dbReference>
<keyword evidence="1 6" id="KW-0963">Cytoplasm</keyword>
<dbReference type="Proteomes" id="UP000289166">
    <property type="component" value="Unassembled WGS sequence"/>
</dbReference>
<evidence type="ECO:0000256" key="6">
    <source>
        <dbReference type="HAMAP-Rule" id="MF_00031"/>
    </source>
</evidence>
<dbReference type="HAMAP" id="MF_00031">
    <property type="entry name" value="DNA_HJ_migration_RuvA"/>
    <property type="match status" value="1"/>
</dbReference>
<evidence type="ECO:0000256" key="4">
    <source>
        <dbReference type="ARBA" id="ARBA00023172"/>
    </source>
</evidence>
<dbReference type="SMART" id="SM00278">
    <property type="entry name" value="HhH1"/>
    <property type="match status" value="2"/>
</dbReference>
<dbReference type="NCBIfam" id="TIGR00084">
    <property type="entry name" value="ruvA"/>
    <property type="match status" value="1"/>
</dbReference>
<dbReference type="GO" id="GO:0005737">
    <property type="term" value="C:cytoplasm"/>
    <property type="evidence" value="ECO:0007669"/>
    <property type="project" value="UniProtKB-SubCell"/>
</dbReference>
<evidence type="ECO:0000256" key="3">
    <source>
        <dbReference type="ARBA" id="ARBA00023125"/>
    </source>
</evidence>
<evidence type="ECO:0000259" key="7">
    <source>
        <dbReference type="SMART" id="SM00278"/>
    </source>
</evidence>
<dbReference type="GO" id="GO:0009379">
    <property type="term" value="C:Holliday junction helicase complex"/>
    <property type="evidence" value="ECO:0007669"/>
    <property type="project" value="InterPro"/>
</dbReference>
<dbReference type="GO" id="GO:0006310">
    <property type="term" value="P:DNA recombination"/>
    <property type="evidence" value="ECO:0007669"/>
    <property type="project" value="UniProtKB-UniRule"/>
</dbReference>
<dbReference type="GO" id="GO:0048476">
    <property type="term" value="C:Holliday junction resolvase complex"/>
    <property type="evidence" value="ECO:0007669"/>
    <property type="project" value="UniProtKB-UniRule"/>
</dbReference>
<keyword evidence="9" id="KW-1185">Reference proteome</keyword>
<accession>A0A4Q0I201</accession>
<dbReference type="SUPFAM" id="SSF47781">
    <property type="entry name" value="RuvA domain 2-like"/>
    <property type="match status" value="1"/>
</dbReference>
<dbReference type="EMBL" id="RLII01000022">
    <property type="protein sequence ID" value="RXE58186.1"/>
    <property type="molecule type" value="Genomic_DNA"/>
</dbReference>
<proteinExistence type="inferred from homology"/>
<dbReference type="Pfam" id="PF01330">
    <property type="entry name" value="RuvA_N"/>
    <property type="match status" value="1"/>
</dbReference>
<dbReference type="Pfam" id="PF07499">
    <property type="entry name" value="RuvA_C"/>
    <property type="match status" value="1"/>
</dbReference>
<dbReference type="GO" id="GO:0009378">
    <property type="term" value="F:four-way junction helicase activity"/>
    <property type="evidence" value="ECO:0007669"/>
    <property type="project" value="InterPro"/>
</dbReference>
<dbReference type="AlphaFoldDB" id="A0A4Q0I201"/>
<dbReference type="Gene3D" id="1.10.150.20">
    <property type="entry name" value="5' to 3' exonuclease, C-terminal subdomain"/>
    <property type="match status" value="1"/>
</dbReference>
<dbReference type="InterPro" id="IPR000085">
    <property type="entry name" value="RuvA"/>
</dbReference>
<comment type="caution">
    <text evidence="8">The sequence shown here is derived from an EMBL/GenBank/DDBJ whole genome shotgun (WGS) entry which is preliminary data.</text>
</comment>
<dbReference type="SUPFAM" id="SSF46929">
    <property type="entry name" value="DNA helicase RuvA subunit, C-terminal domain"/>
    <property type="match status" value="1"/>
</dbReference>
<keyword evidence="3 6" id="KW-0238">DNA-binding</keyword>
<dbReference type="InterPro" id="IPR013849">
    <property type="entry name" value="DNA_helicase_Holl-junc_RuvA_I"/>
</dbReference>
<sequence>MFAYIRGRLDYKNNDFLIVESNGVGYRIFTSLSTIAGIGEVGGEVKVYTYLYVREDNISLYGFVNQEELNVFELLISVSGVGPKAAISVLSAISPSRFSLAVITDDIKTLTKAQGIGKKIAQRIILELKDKINKEQLTSNIGIEADIGTSGGDDSKVSEAISALMVLGYTPAEANKAVSAVYTEDMDIETIIKNALKGLARP</sequence>
<dbReference type="CDD" id="cd14332">
    <property type="entry name" value="UBA_RuvA_C"/>
    <property type="match status" value="1"/>
</dbReference>
<feature type="domain" description="Helix-hairpin-helix DNA-binding motif class 1" evidence="7">
    <location>
        <begin position="73"/>
        <end position="92"/>
    </location>
</feature>
<dbReference type="InterPro" id="IPR010994">
    <property type="entry name" value="RuvA_2-like"/>
</dbReference>
<feature type="region of interest" description="Domain I" evidence="6">
    <location>
        <begin position="1"/>
        <end position="64"/>
    </location>
</feature>
<comment type="function">
    <text evidence="6">The RuvA-RuvB-RuvC complex processes Holliday junction (HJ) DNA during genetic recombination and DNA repair, while the RuvA-RuvB complex plays an important role in the rescue of blocked DNA replication forks via replication fork reversal (RFR). RuvA specifically binds to HJ cruciform DNA, conferring on it an open structure. The RuvB hexamer acts as an ATP-dependent pump, pulling dsDNA into and through the RuvAB complex. HJ branch migration allows RuvC to scan DNA until it finds its consensus sequence, where it cleaves and resolves the cruciform DNA.</text>
</comment>
<keyword evidence="5 6" id="KW-0234">DNA repair</keyword>
<name>A0A4Q0I201_9FIRM</name>
<protein>
    <recommendedName>
        <fullName evidence="6">Holliday junction branch migration complex subunit RuvA</fullName>
    </recommendedName>
</protein>
<dbReference type="Pfam" id="PF14520">
    <property type="entry name" value="HHH_5"/>
    <property type="match status" value="1"/>
</dbReference>
<comment type="subcellular location">
    <subcellularLocation>
        <location evidence="6">Cytoplasm</location>
    </subcellularLocation>
</comment>
<dbReference type="GO" id="GO:0006281">
    <property type="term" value="P:DNA repair"/>
    <property type="evidence" value="ECO:0007669"/>
    <property type="project" value="UniProtKB-UniRule"/>
</dbReference>
<comment type="domain">
    <text evidence="6">Has three domains with a flexible linker between the domains II and III and assumes an 'L' shape. Domain III is highly mobile and contacts RuvB.</text>
</comment>
<dbReference type="InterPro" id="IPR036267">
    <property type="entry name" value="RuvA_C_sf"/>
</dbReference>
<gene>
    <name evidence="6 8" type="primary">ruvA</name>
    <name evidence="8" type="ORF">EFD62_13440</name>
</gene>
<dbReference type="Gene3D" id="2.40.50.140">
    <property type="entry name" value="Nucleic acid-binding proteins"/>
    <property type="match status" value="1"/>
</dbReference>
<evidence type="ECO:0000256" key="1">
    <source>
        <dbReference type="ARBA" id="ARBA00022490"/>
    </source>
</evidence>
<dbReference type="Gene3D" id="1.10.8.10">
    <property type="entry name" value="DNA helicase RuvA subunit, C-terminal domain"/>
    <property type="match status" value="1"/>
</dbReference>
<evidence type="ECO:0000313" key="8">
    <source>
        <dbReference type="EMBL" id="RXE58186.1"/>
    </source>
</evidence>
<organism evidence="8 9">
    <name type="scientific">Acetivibrio mesophilus</name>
    <dbReference type="NCBI Taxonomy" id="2487273"/>
    <lineage>
        <taxon>Bacteria</taxon>
        <taxon>Bacillati</taxon>
        <taxon>Bacillota</taxon>
        <taxon>Clostridia</taxon>
        <taxon>Eubacteriales</taxon>
        <taxon>Oscillospiraceae</taxon>
        <taxon>Acetivibrio</taxon>
    </lineage>
</organism>
<keyword evidence="4 6" id="KW-0233">DNA recombination</keyword>
<comment type="similarity">
    <text evidence="6">Belongs to the RuvA family.</text>
</comment>
<dbReference type="SUPFAM" id="SSF50249">
    <property type="entry name" value="Nucleic acid-binding proteins"/>
    <property type="match status" value="1"/>
</dbReference>
<comment type="subunit">
    <text evidence="6">Homotetramer. Forms an RuvA(8)-RuvB(12)-Holliday junction (HJ) complex. HJ DNA is sandwiched between 2 RuvA tetramers; dsDNA enters through RuvA and exits via RuvB. An RuvB hexamer assembles on each DNA strand where it exits the tetramer. Each RuvB hexamer is contacted by two RuvA subunits (via domain III) on 2 adjacent RuvB subunits; this complex drives branch migration. In the full resolvosome a probable DNA-RuvA(4)-RuvB(12)-RuvC(2) complex forms which resolves the HJ.</text>
</comment>